<evidence type="ECO:0000256" key="1">
    <source>
        <dbReference type="SAM" id="MobiDB-lite"/>
    </source>
</evidence>
<feature type="region of interest" description="Disordered" evidence="1">
    <location>
        <begin position="1"/>
        <end position="21"/>
    </location>
</feature>
<dbReference type="Proteomes" id="UP001165580">
    <property type="component" value="Unassembled WGS sequence"/>
</dbReference>
<dbReference type="RefSeq" id="WP_259487165.1">
    <property type="nucleotide sequence ID" value="NZ_JANTEZ010000005.1"/>
</dbReference>
<gene>
    <name evidence="2" type="ORF">NVV95_13990</name>
</gene>
<comment type="caution">
    <text evidence="2">The sequence shown here is derived from an EMBL/GenBank/DDBJ whole genome shotgun (WGS) entry which is preliminary data.</text>
</comment>
<protein>
    <submittedName>
        <fullName evidence="2">Uncharacterized protein</fullName>
    </submittedName>
</protein>
<name>A0ABT2GHF4_9MICO</name>
<feature type="region of interest" description="Disordered" evidence="1">
    <location>
        <begin position="38"/>
        <end position="57"/>
    </location>
</feature>
<dbReference type="EMBL" id="JANTEZ010000005">
    <property type="protein sequence ID" value="MCS5715657.1"/>
    <property type="molecule type" value="Genomic_DNA"/>
</dbReference>
<evidence type="ECO:0000313" key="2">
    <source>
        <dbReference type="EMBL" id="MCS5715657.1"/>
    </source>
</evidence>
<proteinExistence type="predicted"/>
<organism evidence="2 3">
    <name type="scientific">Herbiconiux gentiana</name>
    <dbReference type="NCBI Taxonomy" id="2970912"/>
    <lineage>
        <taxon>Bacteria</taxon>
        <taxon>Bacillati</taxon>
        <taxon>Actinomycetota</taxon>
        <taxon>Actinomycetes</taxon>
        <taxon>Micrococcales</taxon>
        <taxon>Microbacteriaceae</taxon>
        <taxon>Herbiconiux</taxon>
    </lineage>
</organism>
<reference evidence="2" key="1">
    <citation type="submission" date="2022-08" db="EMBL/GenBank/DDBJ databases">
        <authorList>
            <person name="Deng Y."/>
            <person name="Han X.-F."/>
            <person name="Zhang Y.-Q."/>
        </authorList>
    </citation>
    <scope>NUCLEOTIDE SEQUENCE</scope>
    <source>
        <strain evidence="2">CPCC 205716</strain>
    </source>
</reference>
<keyword evidence="3" id="KW-1185">Reference proteome</keyword>
<sequence>MATKHYRRGEGAGAMAVAPDPSDPYAAYLDWVAEGRPSLSGGLSTGPTPMPAGPAAEPPAIRVTAHVQVQDLGGAAEQPLRPSLWKRLTSLARR</sequence>
<evidence type="ECO:0000313" key="3">
    <source>
        <dbReference type="Proteomes" id="UP001165580"/>
    </source>
</evidence>
<accession>A0ABT2GHF4</accession>